<accession>A0ABD0X7X3</accession>
<keyword evidence="1" id="KW-0812">Transmembrane</keyword>
<keyword evidence="3" id="KW-1185">Reference proteome</keyword>
<dbReference type="Proteomes" id="UP001557470">
    <property type="component" value="Unassembled WGS sequence"/>
</dbReference>
<dbReference type="EMBL" id="JAGEUA010000003">
    <property type="protein sequence ID" value="KAL0994087.1"/>
    <property type="molecule type" value="Genomic_DNA"/>
</dbReference>
<reference evidence="2 3" key="1">
    <citation type="submission" date="2024-06" db="EMBL/GenBank/DDBJ databases">
        <authorList>
            <person name="Pan Q."/>
            <person name="Wen M."/>
            <person name="Jouanno E."/>
            <person name="Zahm M."/>
            <person name="Klopp C."/>
            <person name="Cabau C."/>
            <person name="Louis A."/>
            <person name="Berthelot C."/>
            <person name="Parey E."/>
            <person name="Roest Crollius H."/>
            <person name="Montfort J."/>
            <person name="Robinson-Rechavi M."/>
            <person name="Bouchez O."/>
            <person name="Lampietro C."/>
            <person name="Lopez Roques C."/>
            <person name="Donnadieu C."/>
            <person name="Postlethwait J."/>
            <person name="Bobe J."/>
            <person name="Verreycken H."/>
            <person name="Guiguen Y."/>
        </authorList>
    </citation>
    <scope>NUCLEOTIDE SEQUENCE [LARGE SCALE GENOMIC DNA]</scope>
    <source>
        <strain evidence="2">Up_M1</strain>
        <tissue evidence="2">Testis</tissue>
    </source>
</reference>
<evidence type="ECO:0000256" key="1">
    <source>
        <dbReference type="SAM" id="Phobius"/>
    </source>
</evidence>
<proteinExistence type="predicted"/>
<feature type="transmembrane region" description="Helical" evidence="1">
    <location>
        <begin position="27"/>
        <end position="46"/>
    </location>
</feature>
<gene>
    <name evidence="2" type="ORF">UPYG_G00117600</name>
</gene>
<name>A0ABD0X7X3_UMBPY</name>
<comment type="caution">
    <text evidence="2">The sequence shown here is derived from an EMBL/GenBank/DDBJ whole genome shotgun (WGS) entry which is preliminary data.</text>
</comment>
<dbReference type="AlphaFoldDB" id="A0ABD0X7X3"/>
<evidence type="ECO:0000313" key="2">
    <source>
        <dbReference type="EMBL" id="KAL0994087.1"/>
    </source>
</evidence>
<keyword evidence="1" id="KW-0472">Membrane</keyword>
<sequence>MARTDYPPRKQGITFCPMDTLTVSSSGLYTFLSLLGFILLLGLLVVDTLLEFYLDHMESPIENQIRTVMLFHVLSVYWSLMGAAYSLKEDHPNTAFFAMVSFILNLTTSIGRLWFEGYMLGFKLKYLYL</sequence>
<protein>
    <submittedName>
        <fullName evidence="2">Uncharacterized protein</fullName>
    </submittedName>
</protein>
<feature type="transmembrane region" description="Helical" evidence="1">
    <location>
        <begin position="93"/>
        <end position="115"/>
    </location>
</feature>
<evidence type="ECO:0000313" key="3">
    <source>
        <dbReference type="Proteomes" id="UP001557470"/>
    </source>
</evidence>
<organism evidence="2 3">
    <name type="scientific">Umbra pygmaea</name>
    <name type="common">Eastern mudminnow</name>
    <dbReference type="NCBI Taxonomy" id="75934"/>
    <lineage>
        <taxon>Eukaryota</taxon>
        <taxon>Metazoa</taxon>
        <taxon>Chordata</taxon>
        <taxon>Craniata</taxon>
        <taxon>Vertebrata</taxon>
        <taxon>Euteleostomi</taxon>
        <taxon>Actinopterygii</taxon>
        <taxon>Neopterygii</taxon>
        <taxon>Teleostei</taxon>
        <taxon>Protacanthopterygii</taxon>
        <taxon>Esociformes</taxon>
        <taxon>Umbridae</taxon>
        <taxon>Umbra</taxon>
    </lineage>
</organism>
<keyword evidence="1" id="KW-1133">Transmembrane helix</keyword>
<feature type="transmembrane region" description="Helical" evidence="1">
    <location>
        <begin position="67"/>
        <end position="87"/>
    </location>
</feature>